<dbReference type="PANTHER" id="PTHR12738">
    <property type="entry name" value="NEUROENDOCRINE PROTEIN 7B2"/>
    <property type="match status" value="1"/>
</dbReference>
<gene>
    <name evidence="10" type="ORF">HDID_LOCUS8511</name>
</gene>
<dbReference type="Pfam" id="PF05281">
    <property type="entry name" value="Secretogranin_V"/>
    <property type="match status" value="1"/>
</dbReference>
<protein>
    <recommendedName>
        <fullName evidence="3">Neuroendocrine protein 7B2</fullName>
    </recommendedName>
</protein>
<evidence type="ECO:0000256" key="5">
    <source>
        <dbReference type="ARBA" id="ARBA00022525"/>
    </source>
</evidence>
<keyword evidence="7" id="KW-1015">Disulfide bond</keyword>
<evidence type="ECO:0000256" key="8">
    <source>
        <dbReference type="ARBA" id="ARBA00023186"/>
    </source>
</evidence>
<name>A0A0R3ST30_HYMDI</name>
<organism evidence="12">
    <name type="scientific">Hymenolepis diminuta</name>
    <name type="common">Rat tapeworm</name>
    <dbReference type="NCBI Taxonomy" id="6216"/>
    <lineage>
        <taxon>Eukaryota</taxon>
        <taxon>Metazoa</taxon>
        <taxon>Spiralia</taxon>
        <taxon>Lophotrochozoa</taxon>
        <taxon>Platyhelminthes</taxon>
        <taxon>Cestoda</taxon>
        <taxon>Eucestoda</taxon>
        <taxon>Cyclophyllidea</taxon>
        <taxon>Hymenolepididae</taxon>
        <taxon>Hymenolepis</taxon>
    </lineage>
</organism>
<dbReference type="OrthoDB" id="9922675at2759"/>
<accession>A0A0R3ST30</accession>
<evidence type="ECO:0000256" key="4">
    <source>
        <dbReference type="ARBA" id="ARBA00022448"/>
    </source>
</evidence>
<evidence type="ECO:0000256" key="3">
    <source>
        <dbReference type="ARBA" id="ARBA00019589"/>
    </source>
</evidence>
<keyword evidence="6 9" id="KW-0732">Signal</keyword>
<feature type="chain" id="PRO_5043131447" description="Neuroendocrine protein 7B2" evidence="9">
    <location>
        <begin position="19"/>
        <end position="331"/>
    </location>
</feature>
<dbReference type="InterPro" id="IPR007945">
    <property type="entry name" value="Secretogranin_V"/>
</dbReference>
<dbReference type="GO" id="GO:0030141">
    <property type="term" value="C:secretory granule"/>
    <property type="evidence" value="ECO:0007669"/>
    <property type="project" value="InterPro"/>
</dbReference>
<dbReference type="WBParaSite" id="HDID_0000851301-mRNA-1">
    <property type="protein sequence ID" value="HDID_0000851301-mRNA-1"/>
    <property type="gene ID" value="HDID_0000851301"/>
</dbReference>
<dbReference type="AlphaFoldDB" id="A0A0R3ST30"/>
<dbReference type="STRING" id="6216.A0A0R3ST30"/>
<reference evidence="12" key="1">
    <citation type="submission" date="2017-02" db="UniProtKB">
        <authorList>
            <consortium name="WormBaseParasite"/>
        </authorList>
    </citation>
    <scope>IDENTIFICATION</scope>
</reference>
<keyword evidence="4" id="KW-0813">Transport</keyword>
<dbReference type="GO" id="GO:0046883">
    <property type="term" value="P:regulation of hormone secretion"/>
    <property type="evidence" value="ECO:0007669"/>
    <property type="project" value="TreeGrafter"/>
</dbReference>
<evidence type="ECO:0000313" key="11">
    <source>
        <dbReference type="Proteomes" id="UP000274504"/>
    </source>
</evidence>
<dbReference type="EMBL" id="UYSG01011089">
    <property type="protein sequence ID" value="VDL60829.1"/>
    <property type="molecule type" value="Genomic_DNA"/>
</dbReference>
<dbReference type="PANTHER" id="PTHR12738:SF0">
    <property type="entry name" value="NEUROENDOCRINE PROTEIN 7B2"/>
    <property type="match status" value="1"/>
</dbReference>
<comment type="similarity">
    <text evidence="2">Belongs to the 7B2 family.</text>
</comment>
<evidence type="ECO:0000256" key="1">
    <source>
        <dbReference type="ARBA" id="ARBA00004613"/>
    </source>
</evidence>
<keyword evidence="5" id="KW-0964">Secreted</keyword>
<dbReference type="GO" id="GO:0005576">
    <property type="term" value="C:extracellular region"/>
    <property type="evidence" value="ECO:0007669"/>
    <property type="project" value="UniProtKB-SubCell"/>
</dbReference>
<dbReference type="GO" id="GO:0007218">
    <property type="term" value="P:neuropeptide signaling pathway"/>
    <property type="evidence" value="ECO:0007669"/>
    <property type="project" value="InterPro"/>
</dbReference>
<comment type="subcellular location">
    <subcellularLocation>
        <location evidence="1">Secreted</location>
    </subcellularLocation>
</comment>
<dbReference type="Proteomes" id="UP000274504">
    <property type="component" value="Unassembled WGS sequence"/>
</dbReference>
<evidence type="ECO:0000256" key="2">
    <source>
        <dbReference type="ARBA" id="ARBA00006348"/>
    </source>
</evidence>
<feature type="signal peptide" evidence="9">
    <location>
        <begin position="1"/>
        <end position="18"/>
    </location>
</feature>
<proteinExistence type="inferred from homology"/>
<keyword evidence="8" id="KW-0143">Chaperone</keyword>
<reference evidence="10 11" key="2">
    <citation type="submission" date="2018-11" db="EMBL/GenBank/DDBJ databases">
        <authorList>
            <consortium name="Pathogen Informatics"/>
        </authorList>
    </citation>
    <scope>NUCLEOTIDE SEQUENCE [LARGE SCALE GENOMIC DNA]</scope>
</reference>
<dbReference type="GO" id="GO:0030234">
    <property type="term" value="F:enzyme regulator activity"/>
    <property type="evidence" value="ECO:0007669"/>
    <property type="project" value="TreeGrafter"/>
</dbReference>
<sequence>MQILLIFSALYFVLTVKGGNYDAFLADLELRNREHHERFRRDFPNGGLVLDYVFNLPEFRSIHPVLQEYEKPDDSEDRGIDDSWSRLMDSLAYAEETARHPNPEVATKRLLTRIAENPVNITQIRATQGSEYAPQNHLSGTHTVSGGSSEVGSWIAYAISGALAQEDDDEEEEEKDMEEMAGKPFVDHIHKSQVKTDRLPGYCDPPNPCPFGYDPETLATPCDKDIENTAEFNKHWIVEKMKNGECTCDTEHMMSCERYIWPKQQFGSLSKRQFVRAVFDSNPYLRGQKRSNEVAKKSNHKHGFGNRPNPYIEGENLKSIVKKSGPRFIQA</sequence>
<evidence type="ECO:0000313" key="10">
    <source>
        <dbReference type="EMBL" id="VDL60829.1"/>
    </source>
</evidence>
<evidence type="ECO:0000256" key="9">
    <source>
        <dbReference type="SAM" id="SignalP"/>
    </source>
</evidence>
<evidence type="ECO:0000313" key="12">
    <source>
        <dbReference type="WBParaSite" id="HDID_0000851301-mRNA-1"/>
    </source>
</evidence>
<evidence type="ECO:0000256" key="6">
    <source>
        <dbReference type="ARBA" id="ARBA00022729"/>
    </source>
</evidence>
<evidence type="ECO:0000256" key="7">
    <source>
        <dbReference type="ARBA" id="ARBA00023157"/>
    </source>
</evidence>